<evidence type="ECO:0000256" key="1">
    <source>
        <dbReference type="SAM" id="MobiDB-lite"/>
    </source>
</evidence>
<sequence length="458" mass="51014">MAPVTMNEGITPQANFASQHPDLRDVIKTITTNALLLQRRESAVNEDRSDTEELCSLVKQCLPAESHAFSLLPIAPRGRFMNLDRYLLVWCCMSVPGHPSLPSHISSKSVKTILQATADAGFGYSMRDLGRIEREHLMTRCKESAGSSLSELTDQRLHEMILEGIRAVFGRPAPQARFVPIMSPTSTTPEVAGSGNASFHVKNLSSEIDKDIEGREKRRNDDTEIETESTSGRQPGTNLKGSEQMLDAVSSVNEQKGDHSEISSEEVQLMMESLAISKTKKALFPAVKLVSPPPSHPTTSILRPVGTSNPHPEDAKEPEGFSPLEYTTNIGNAAVVHQIYLEARNTGVPRTPEQELARRDRACQMVLKEVKDVIQEVRWHRNGRGYQERPVPFVLEGIDRVPTEEKREWLLEKHAILKGRQRECRSTIWDNNEASDHLTVVVHALHVCKQAGEEGITF</sequence>
<reference evidence="3" key="2">
    <citation type="submission" date="2015-01" db="EMBL/GenBank/DDBJ databases">
        <title>Evolutionary Origins and Diversification of the Mycorrhizal Mutualists.</title>
        <authorList>
            <consortium name="DOE Joint Genome Institute"/>
            <consortium name="Mycorrhizal Genomics Consortium"/>
            <person name="Kohler A."/>
            <person name="Kuo A."/>
            <person name="Nagy L.G."/>
            <person name="Floudas D."/>
            <person name="Copeland A."/>
            <person name="Barry K.W."/>
            <person name="Cichocki N."/>
            <person name="Veneault-Fourrey C."/>
            <person name="LaButti K."/>
            <person name="Lindquist E.A."/>
            <person name="Lipzen A."/>
            <person name="Lundell T."/>
            <person name="Morin E."/>
            <person name="Murat C."/>
            <person name="Riley R."/>
            <person name="Ohm R."/>
            <person name="Sun H."/>
            <person name="Tunlid A."/>
            <person name="Henrissat B."/>
            <person name="Grigoriev I.V."/>
            <person name="Hibbett D.S."/>
            <person name="Martin F."/>
        </authorList>
    </citation>
    <scope>NUCLEOTIDE SEQUENCE [LARGE SCALE GENOMIC DNA]</scope>
    <source>
        <strain evidence="3">MUT 4182</strain>
    </source>
</reference>
<feature type="compositionally biased region" description="Polar residues" evidence="1">
    <location>
        <begin position="228"/>
        <end position="241"/>
    </location>
</feature>
<evidence type="ECO:0000313" key="3">
    <source>
        <dbReference type="Proteomes" id="UP000054248"/>
    </source>
</evidence>
<keyword evidence="3" id="KW-1185">Reference proteome</keyword>
<organism evidence="2 3">
    <name type="scientific">Tulasnella calospora MUT 4182</name>
    <dbReference type="NCBI Taxonomy" id="1051891"/>
    <lineage>
        <taxon>Eukaryota</taxon>
        <taxon>Fungi</taxon>
        <taxon>Dikarya</taxon>
        <taxon>Basidiomycota</taxon>
        <taxon>Agaricomycotina</taxon>
        <taxon>Agaricomycetes</taxon>
        <taxon>Cantharellales</taxon>
        <taxon>Tulasnellaceae</taxon>
        <taxon>Tulasnella</taxon>
    </lineage>
</organism>
<protein>
    <submittedName>
        <fullName evidence="2">Uncharacterized protein</fullName>
    </submittedName>
</protein>
<accession>A0A0C3Q2L1</accession>
<dbReference type="HOGENOM" id="CLU_628809_0_0_1"/>
<evidence type="ECO:0000313" key="2">
    <source>
        <dbReference type="EMBL" id="KIO17061.1"/>
    </source>
</evidence>
<dbReference type="Proteomes" id="UP000054248">
    <property type="component" value="Unassembled WGS sequence"/>
</dbReference>
<reference evidence="2 3" key="1">
    <citation type="submission" date="2014-04" db="EMBL/GenBank/DDBJ databases">
        <authorList>
            <consortium name="DOE Joint Genome Institute"/>
            <person name="Kuo A."/>
            <person name="Girlanda M."/>
            <person name="Perotto S."/>
            <person name="Kohler A."/>
            <person name="Nagy L.G."/>
            <person name="Floudas D."/>
            <person name="Copeland A."/>
            <person name="Barry K.W."/>
            <person name="Cichocki N."/>
            <person name="Veneault-Fourrey C."/>
            <person name="LaButti K."/>
            <person name="Lindquist E.A."/>
            <person name="Lipzen A."/>
            <person name="Lundell T."/>
            <person name="Morin E."/>
            <person name="Murat C."/>
            <person name="Sun H."/>
            <person name="Tunlid A."/>
            <person name="Henrissat B."/>
            <person name="Grigoriev I.V."/>
            <person name="Hibbett D.S."/>
            <person name="Martin F."/>
            <person name="Nordberg H.P."/>
            <person name="Cantor M.N."/>
            <person name="Hua S.X."/>
        </authorList>
    </citation>
    <scope>NUCLEOTIDE SEQUENCE [LARGE SCALE GENOMIC DNA]</scope>
    <source>
        <strain evidence="2 3">MUT 4182</strain>
    </source>
</reference>
<dbReference type="AlphaFoldDB" id="A0A0C3Q2L1"/>
<gene>
    <name evidence="2" type="ORF">M407DRAFT_229525</name>
</gene>
<feature type="region of interest" description="Disordered" evidence="1">
    <location>
        <begin position="290"/>
        <end position="317"/>
    </location>
</feature>
<dbReference type="EMBL" id="KN823436">
    <property type="protein sequence ID" value="KIO17061.1"/>
    <property type="molecule type" value="Genomic_DNA"/>
</dbReference>
<feature type="compositionally biased region" description="Polar residues" evidence="1">
    <location>
        <begin position="297"/>
        <end position="310"/>
    </location>
</feature>
<feature type="region of interest" description="Disordered" evidence="1">
    <location>
        <begin position="187"/>
        <end position="241"/>
    </location>
</feature>
<feature type="compositionally biased region" description="Basic and acidic residues" evidence="1">
    <location>
        <begin position="207"/>
        <end position="222"/>
    </location>
</feature>
<name>A0A0C3Q2L1_9AGAM</name>
<proteinExistence type="predicted"/>
<dbReference type="OrthoDB" id="3203875at2759"/>